<reference evidence="6 7" key="1">
    <citation type="submission" date="2020-08" db="EMBL/GenBank/DDBJ databases">
        <title>Genomic Encyclopedia of Type Strains, Phase IV (KMG-IV): sequencing the most valuable type-strain genomes for metagenomic binning, comparative biology and taxonomic classification.</title>
        <authorList>
            <person name="Goeker M."/>
        </authorList>
    </citation>
    <scope>NUCLEOTIDE SEQUENCE [LARGE SCALE GENOMIC DNA]</scope>
    <source>
        <strain evidence="6 7">DSM 10633</strain>
    </source>
</reference>
<keyword evidence="2 6" id="KW-0378">Hydrolase</keyword>
<dbReference type="GO" id="GO:0004725">
    <property type="term" value="F:protein tyrosine phosphatase activity"/>
    <property type="evidence" value="ECO:0007669"/>
    <property type="project" value="UniProtKB-EC"/>
</dbReference>
<dbReference type="Gene3D" id="3.40.50.2300">
    <property type="match status" value="1"/>
</dbReference>
<comment type="similarity">
    <text evidence="1">Belongs to the low molecular weight phosphotyrosine protein phosphatase family.</text>
</comment>
<feature type="active site" description="Proton donor" evidence="4">
    <location>
        <position position="116"/>
    </location>
</feature>
<evidence type="ECO:0000313" key="6">
    <source>
        <dbReference type="EMBL" id="MBB5149992.1"/>
    </source>
</evidence>
<evidence type="ECO:0000313" key="7">
    <source>
        <dbReference type="Proteomes" id="UP000557217"/>
    </source>
</evidence>
<dbReference type="InterPro" id="IPR023485">
    <property type="entry name" value="Ptyr_pPase"/>
</dbReference>
<feature type="active site" description="Nucleophile" evidence="4">
    <location>
        <position position="7"/>
    </location>
</feature>
<evidence type="ECO:0000256" key="4">
    <source>
        <dbReference type="PIRSR" id="PIRSR617867-1"/>
    </source>
</evidence>
<dbReference type="SMART" id="SM00226">
    <property type="entry name" value="LMWPc"/>
    <property type="match status" value="1"/>
</dbReference>
<dbReference type="Pfam" id="PF01451">
    <property type="entry name" value="LMWPc"/>
    <property type="match status" value="1"/>
</dbReference>
<dbReference type="InterPro" id="IPR050438">
    <property type="entry name" value="LMW_PTPase"/>
</dbReference>
<evidence type="ECO:0000259" key="5">
    <source>
        <dbReference type="SMART" id="SM00226"/>
    </source>
</evidence>
<feature type="domain" description="Phosphotyrosine protein phosphatase I" evidence="5">
    <location>
        <begin position="1"/>
        <end position="142"/>
    </location>
</feature>
<dbReference type="InterPro" id="IPR017867">
    <property type="entry name" value="Tyr_phospatase_low_mol_wt"/>
</dbReference>
<keyword evidence="3" id="KW-0904">Protein phosphatase</keyword>
<dbReference type="EMBL" id="JACHGZ010000034">
    <property type="protein sequence ID" value="MBB5149992.1"/>
    <property type="molecule type" value="Genomic_DNA"/>
</dbReference>
<accession>A0A840PZB8</accession>
<evidence type="ECO:0000256" key="3">
    <source>
        <dbReference type="ARBA" id="ARBA00022912"/>
    </source>
</evidence>
<dbReference type="PANTHER" id="PTHR11717:SF31">
    <property type="entry name" value="LOW MOLECULAR WEIGHT PROTEIN-TYROSINE-PHOSPHATASE ETP-RELATED"/>
    <property type="match status" value="1"/>
</dbReference>
<organism evidence="6 7">
    <name type="scientific">Ureibacillus thermosphaericus</name>
    <dbReference type="NCBI Taxonomy" id="51173"/>
    <lineage>
        <taxon>Bacteria</taxon>
        <taxon>Bacillati</taxon>
        <taxon>Bacillota</taxon>
        <taxon>Bacilli</taxon>
        <taxon>Bacillales</taxon>
        <taxon>Caryophanaceae</taxon>
        <taxon>Ureibacillus</taxon>
    </lineage>
</organism>
<dbReference type="RefSeq" id="WP_016837252.1">
    <property type="nucleotide sequence ID" value="NZ_AP018335.1"/>
</dbReference>
<gene>
    <name evidence="6" type="ORF">HNR36_002391</name>
</gene>
<evidence type="ECO:0000256" key="2">
    <source>
        <dbReference type="ARBA" id="ARBA00022801"/>
    </source>
</evidence>
<dbReference type="PRINTS" id="PR00719">
    <property type="entry name" value="LMWPTPASE"/>
</dbReference>
<proteinExistence type="inferred from homology"/>
<protein>
    <submittedName>
        <fullName evidence="6">Protein-tyrosine phosphatase</fullName>
        <ecNumber evidence="6">3.1.3.48</ecNumber>
    </submittedName>
</protein>
<dbReference type="Proteomes" id="UP000557217">
    <property type="component" value="Unassembled WGS sequence"/>
</dbReference>
<comment type="caution">
    <text evidence="6">The sequence shown here is derived from an EMBL/GenBank/DDBJ whole genome shotgun (WGS) entry which is preliminary data.</text>
</comment>
<keyword evidence="7" id="KW-1185">Reference proteome</keyword>
<feature type="active site" description="Nucleophile" evidence="4">
    <location>
        <position position="13"/>
    </location>
</feature>
<evidence type="ECO:0000256" key="1">
    <source>
        <dbReference type="ARBA" id="ARBA00011063"/>
    </source>
</evidence>
<dbReference type="AlphaFoldDB" id="A0A840PZB8"/>
<sequence>MNIYFVCTGNTCRSPMAEAILKHKNIDGIQVKSAGIYALEGGKISEHSKSVLEQENIQFHHTTRQVNEEDIAWADLILTMTAAHRDMILQFYEQARGKTYTLKEYVTPYSSLDVSDPYGGDLNTYKNTYEELNRLIEELVNKITGGGKEDEENI</sequence>
<name>A0A840PZB8_URETH</name>
<dbReference type="SUPFAM" id="SSF52788">
    <property type="entry name" value="Phosphotyrosine protein phosphatases I"/>
    <property type="match status" value="1"/>
</dbReference>
<dbReference type="CDD" id="cd16344">
    <property type="entry name" value="LMWPAP"/>
    <property type="match status" value="1"/>
</dbReference>
<dbReference type="EC" id="3.1.3.48" evidence="6"/>
<dbReference type="PANTHER" id="PTHR11717">
    <property type="entry name" value="LOW MOLECULAR WEIGHT PROTEIN TYROSINE PHOSPHATASE"/>
    <property type="match status" value="1"/>
</dbReference>
<dbReference type="InterPro" id="IPR036196">
    <property type="entry name" value="Ptyr_pPase_sf"/>
</dbReference>